<dbReference type="CDD" id="cd06263">
    <property type="entry name" value="MAM"/>
    <property type="match status" value="2"/>
</dbReference>
<dbReference type="PANTHER" id="PTHR23282">
    <property type="entry name" value="APICAL ENDOSOMAL GLYCOPROTEIN PRECURSOR"/>
    <property type="match status" value="1"/>
</dbReference>
<dbReference type="Proteomes" id="UP000324222">
    <property type="component" value="Unassembled WGS sequence"/>
</dbReference>
<name>A0A5B7EC19_PORTR</name>
<keyword evidence="1 2" id="KW-1015">Disulfide bond</keyword>
<sequence length="1168" mass="130255">MNEFAMNDPVHRPIRQLCDFEAADLCGFTQREDDTYAFDWTQGSASDHQGLLNDHTTGDYYGQYMYVDPKQYTVGAVAGLVSPDVDGVPEACVAFNYYTSHKDGTLEVWLHSKETHDPSLLNIYSAPFQTWIGARQVLLPVSVAGVWQLEFRVTLKSSNGFVALDDVILSPDACPTPVNCDFEANSCLWENTKPAKWTNDDPSQAPAYGYAPPYDHTTGTPYGHYLYFYDNSVDELSATMLSEVFAVDKSSCLSLWIHMYGDKVGTLQIKSIEAEGTFVLKKLTGSLGLEWHQVQIELGESPQHWLSLDVQGVHGQTNVVAVDDIDLSVGLCAGNNSFGYFLCDDGSKIPMSQTCDYQSQCESGEDERWCAGCDFSDDMCGWRMVETGQDSSHYWWRRYTGGDPEDSPHDACMTVESKDGVVLNKPRIISRLQQPTFETCTLSMDYKLQSTGADPAINVYYEHGGSDMTLLFTGQSSSPDWQKLMLPLGRISTAFNFVIEAISSGADEETISLDQVKLTKCASPVPCIDLPPSYLLCDNKACYPAEAKCDFTDDCGDYSDEALCDDYPLRCSFEDGDYCGWDVSDIFQLTEARSSKMPPYRDHTVNTGDGHMLITYSSATIMSPIIQASTNCQFHLYYAISGSSKVTIDLNVVDSATNIIFKQTSKHGEDKLVFHWTHFSASVSYDKPFFIHMWVTVDDRGAAVAFDDFSLTPECIVTPGTPTPPPFSTTPNPCHDQFMCNTENEMPTCIPYDQVCDFEKNCPEGDDESLCGTTDFEADMGGWQDLSDATYSWSRIKASDAYYPNCTAPNADHTNGSTQESPESTAILSSPVVGPAGLGCTFSLWYNCKDDDPLLVITAWTTGDLKDKIVSLPLRCSSNQEWRQGQMFIGEQDQLFTVEVKSTKYFTTWIPTQFDVTIDDTAFTLCSTREDATKEDIKCTFSKPCHFYQSHRDTADYVLVTSKYDKYVSLRGDENERIAVLETLPRQASFGFCLSFRYLIKGQASLEVVNSQATMNETVFVRKSGYLDWQTVHLNLYSSKTYQIEFVGHTSASNGEVSLDDIELVEGLCPPPLTCTFDDDSDNCLWKNYFTGASLPWSIGRGNENITSEPEYASLVDHSWGTPFGHYQYLNIAGDQSGKVAFLKSTEIATTTPDGDCFQFWFYLYSKV</sequence>
<feature type="disulfide bond" evidence="2">
    <location>
        <begin position="537"/>
        <end position="555"/>
    </location>
</feature>
<dbReference type="PROSITE" id="PS50068">
    <property type="entry name" value="LDLRA_2"/>
    <property type="match status" value="3"/>
</dbReference>
<dbReference type="SUPFAM" id="SSF57424">
    <property type="entry name" value="LDL receptor-like module"/>
    <property type="match status" value="3"/>
</dbReference>
<reference evidence="4 5" key="1">
    <citation type="submission" date="2019-05" db="EMBL/GenBank/DDBJ databases">
        <title>Another draft genome of Portunus trituberculatus and its Hox gene families provides insights of decapod evolution.</title>
        <authorList>
            <person name="Jeong J.-H."/>
            <person name="Song I."/>
            <person name="Kim S."/>
            <person name="Choi T."/>
            <person name="Kim D."/>
            <person name="Ryu S."/>
            <person name="Kim W."/>
        </authorList>
    </citation>
    <scope>NUCLEOTIDE SEQUENCE [LARGE SCALE GENOMIC DNA]</scope>
    <source>
        <tissue evidence="4">Muscle</tissue>
    </source>
</reference>
<organism evidence="4 5">
    <name type="scientific">Portunus trituberculatus</name>
    <name type="common">Swimming crab</name>
    <name type="synonym">Neptunus trituberculatus</name>
    <dbReference type="NCBI Taxonomy" id="210409"/>
    <lineage>
        <taxon>Eukaryota</taxon>
        <taxon>Metazoa</taxon>
        <taxon>Ecdysozoa</taxon>
        <taxon>Arthropoda</taxon>
        <taxon>Crustacea</taxon>
        <taxon>Multicrustacea</taxon>
        <taxon>Malacostraca</taxon>
        <taxon>Eumalacostraca</taxon>
        <taxon>Eucarida</taxon>
        <taxon>Decapoda</taxon>
        <taxon>Pleocyemata</taxon>
        <taxon>Brachyura</taxon>
        <taxon>Eubrachyura</taxon>
        <taxon>Portunoidea</taxon>
        <taxon>Portunidae</taxon>
        <taxon>Portuninae</taxon>
        <taxon>Portunus</taxon>
    </lineage>
</organism>
<feature type="domain" description="MAM" evidence="3">
    <location>
        <begin position="1073"/>
        <end position="1168"/>
    </location>
</feature>
<dbReference type="CDD" id="cd00112">
    <property type="entry name" value="LDLa"/>
    <property type="match status" value="3"/>
</dbReference>
<dbReference type="InterPro" id="IPR000998">
    <property type="entry name" value="MAM_dom"/>
</dbReference>
<proteinExistence type="predicted"/>
<dbReference type="InterPro" id="IPR023415">
    <property type="entry name" value="LDLR_class-A_CS"/>
</dbReference>
<dbReference type="OrthoDB" id="6356184at2759"/>
<keyword evidence="4" id="KW-0675">Receptor</keyword>
<feature type="disulfide bond" evidence="2">
    <location>
        <begin position="343"/>
        <end position="361"/>
    </location>
</feature>
<keyword evidence="5" id="KW-1185">Reference proteome</keyword>
<feature type="domain" description="MAM" evidence="3">
    <location>
        <begin position="993"/>
        <end position="1071"/>
    </location>
</feature>
<dbReference type="EMBL" id="VSRR010002337">
    <property type="protein sequence ID" value="MPC30919.1"/>
    <property type="molecule type" value="Genomic_DNA"/>
</dbReference>
<feature type="disulfide bond" evidence="2">
    <location>
        <begin position="756"/>
        <end position="771"/>
    </location>
</feature>
<dbReference type="InterPro" id="IPR051560">
    <property type="entry name" value="MAM_domain-containing"/>
</dbReference>
<feature type="disulfide bond" evidence="2">
    <location>
        <begin position="355"/>
        <end position="370"/>
    </location>
</feature>
<dbReference type="PANTHER" id="PTHR23282:SF101">
    <property type="entry name" value="MAM DOMAIN-CONTAINING PROTEIN"/>
    <property type="match status" value="1"/>
</dbReference>
<dbReference type="PRINTS" id="PR00261">
    <property type="entry name" value="LDLRECEPTOR"/>
</dbReference>
<feature type="domain" description="MAM" evidence="3">
    <location>
        <begin position="178"/>
        <end position="334"/>
    </location>
</feature>
<gene>
    <name evidence="4" type="primary">MLRP2_2</name>
    <name evidence="4" type="ORF">E2C01_024190</name>
</gene>
<dbReference type="SUPFAM" id="SSF49899">
    <property type="entry name" value="Concanavalin A-like lectins/glucanases"/>
    <property type="match status" value="7"/>
</dbReference>
<feature type="domain" description="MAM" evidence="3">
    <location>
        <begin position="16"/>
        <end position="176"/>
    </location>
</feature>
<dbReference type="SMART" id="SM00192">
    <property type="entry name" value="LDLa"/>
    <property type="match status" value="3"/>
</dbReference>
<dbReference type="InterPro" id="IPR013320">
    <property type="entry name" value="ConA-like_dom_sf"/>
</dbReference>
<feature type="domain" description="MAM" evidence="3">
    <location>
        <begin position="754"/>
        <end position="928"/>
    </location>
</feature>
<dbReference type="InterPro" id="IPR002172">
    <property type="entry name" value="LDrepeatLR_classA_rpt"/>
</dbReference>
<feature type="domain" description="MAM" evidence="3">
    <location>
        <begin position="569"/>
        <end position="717"/>
    </location>
</feature>
<comment type="caution">
    <text evidence="2">Lacks conserved residue(s) required for the propagation of feature annotation.</text>
</comment>
<dbReference type="PROSITE" id="PS01209">
    <property type="entry name" value="LDLRA_1"/>
    <property type="match status" value="1"/>
</dbReference>
<feature type="disulfide bond" evidence="2">
    <location>
        <begin position="549"/>
        <end position="564"/>
    </location>
</feature>
<dbReference type="SMART" id="SM00137">
    <property type="entry name" value="MAM"/>
    <property type="match status" value="5"/>
</dbReference>
<evidence type="ECO:0000256" key="1">
    <source>
        <dbReference type="ARBA" id="ARBA00023157"/>
    </source>
</evidence>
<accession>A0A5B7EC19</accession>
<feature type="domain" description="MAM" evidence="3">
    <location>
        <begin position="371"/>
        <end position="523"/>
    </location>
</feature>
<dbReference type="GO" id="GO:0016020">
    <property type="term" value="C:membrane"/>
    <property type="evidence" value="ECO:0007669"/>
    <property type="project" value="InterPro"/>
</dbReference>
<protein>
    <submittedName>
        <fullName evidence="4">MAM and LDL-receptor class A domain-containing protein 2</fullName>
    </submittedName>
</protein>
<dbReference type="Pfam" id="PF00629">
    <property type="entry name" value="MAM"/>
    <property type="match status" value="7"/>
</dbReference>
<dbReference type="PROSITE" id="PS50060">
    <property type="entry name" value="MAM_2"/>
    <property type="match status" value="7"/>
</dbReference>
<evidence type="ECO:0000313" key="4">
    <source>
        <dbReference type="EMBL" id="MPC30919.1"/>
    </source>
</evidence>
<evidence type="ECO:0000259" key="3">
    <source>
        <dbReference type="PROSITE" id="PS50060"/>
    </source>
</evidence>
<dbReference type="AlphaFoldDB" id="A0A5B7EC19"/>
<dbReference type="InterPro" id="IPR036055">
    <property type="entry name" value="LDL_receptor-like_sf"/>
</dbReference>
<dbReference type="Gene3D" id="4.10.400.10">
    <property type="entry name" value="Low-density Lipoprotein Receptor"/>
    <property type="match status" value="3"/>
</dbReference>
<dbReference type="Gene3D" id="2.60.120.200">
    <property type="match status" value="7"/>
</dbReference>
<evidence type="ECO:0000313" key="5">
    <source>
        <dbReference type="Proteomes" id="UP000324222"/>
    </source>
</evidence>
<comment type="caution">
    <text evidence="4">The sequence shown here is derived from an EMBL/GenBank/DDBJ whole genome shotgun (WGS) entry which is preliminary data.</text>
</comment>
<evidence type="ECO:0000256" key="2">
    <source>
        <dbReference type="PROSITE-ProRule" id="PRU00124"/>
    </source>
</evidence>